<dbReference type="PANTHER" id="PTHR28125:SF2">
    <property type="entry name" value="MEIOTIC EXPRESSION UP-REGULATED PROTEIN 26"/>
    <property type="match status" value="1"/>
</dbReference>
<proteinExistence type="predicted"/>
<dbReference type="InterPro" id="IPR028012">
    <property type="entry name" value="Rua1_C"/>
</dbReference>
<dbReference type="EMBL" id="ML213511">
    <property type="protein sequence ID" value="TFK51486.1"/>
    <property type="molecule type" value="Genomic_DNA"/>
</dbReference>
<evidence type="ECO:0000259" key="2">
    <source>
        <dbReference type="Pfam" id="PF14616"/>
    </source>
</evidence>
<dbReference type="Pfam" id="PF14616">
    <property type="entry name" value="Rua1_C"/>
    <property type="match status" value="1"/>
</dbReference>
<keyword evidence="4" id="KW-1185">Reference proteome</keyword>
<evidence type="ECO:0000313" key="3">
    <source>
        <dbReference type="EMBL" id="TFK51486.1"/>
    </source>
</evidence>
<feature type="compositionally biased region" description="Low complexity" evidence="1">
    <location>
        <begin position="142"/>
        <end position="151"/>
    </location>
</feature>
<feature type="compositionally biased region" description="Low complexity" evidence="1">
    <location>
        <begin position="228"/>
        <end position="252"/>
    </location>
</feature>
<feature type="compositionally biased region" description="Polar residues" evidence="1">
    <location>
        <begin position="187"/>
        <end position="206"/>
    </location>
</feature>
<accession>A0A5C3N4V6</accession>
<feature type="region of interest" description="Disordered" evidence="1">
    <location>
        <begin position="1"/>
        <end position="47"/>
    </location>
</feature>
<feature type="compositionally biased region" description="Low complexity" evidence="1">
    <location>
        <begin position="207"/>
        <end position="220"/>
    </location>
</feature>
<dbReference type="AlphaFoldDB" id="A0A5C3N4V6"/>
<feature type="domain" description="Transcription regulator Rua1 C-terminal" evidence="2">
    <location>
        <begin position="350"/>
        <end position="395"/>
    </location>
</feature>
<protein>
    <recommendedName>
        <fullName evidence="2">Transcription regulator Rua1 C-terminal domain-containing protein</fullName>
    </recommendedName>
</protein>
<feature type="compositionally biased region" description="Polar residues" evidence="1">
    <location>
        <begin position="15"/>
        <end position="38"/>
    </location>
</feature>
<feature type="region of interest" description="Disordered" evidence="1">
    <location>
        <begin position="119"/>
        <end position="151"/>
    </location>
</feature>
<sequence length="396" mass="43329">MLRLSPYPCHEDASLPNSPQRSKSSPTSLRSPFVSRNGQRAKPPPLLWTHSPRLTYQELWARTDSPTAPASICDTPLGLYNFKYCTPSRTPSLSSIAAAPSFPSPCKKLEEDDLFATPAAPLHMPGESDESPVLRRTESVGSLPQSQPISSSLNFRSHSISAQSDGSEYLELCYLGSTVPALIYSRSGSQSDTFSTPLSSPSVGFATSTSPLTPLTPLTPEHYGRSPGGYMRSSPSSSLGSLSSQSSPLLQPARSKLQKRKRQDPESPTPRTRVKSGSALILPGYGSPEIQSAKDENPQAFRTFPPHMPVHAAFPGFYTRFRVSSYHQQNTQLIAQMEREGTYQPPGSPLDLYTPRFVKGIGRTKMGLCPICIEGEGEGKPGEKRWLYMKTSAYKW</sequence>
<evidence type="ECO:0000256" key="1">
    <source>
        <dbReference type="SAM" id="MobiDB-lite"/>
    </source>
</evidence>
<name>A0A5C3N4V6_9AGAM</name>
<gene>
    <name evidence="3" type="ORF">OE88DRAFT_1552791</name>
</gene>
<evidence type="ECO:0000313" key="4">
    <source>
        <dbReference type="Proteomes" id="UP000305948"/>
    </source>
</evidence>
<reference evidence="3 4" key="1">
    <citation type="journal article" date="2019" name="Nat. Ecol. Evol.">
        <title>Megaphylogeny resolves global patterns of mushroom evolution.</title>
        <authorList>
            <person name="Varga T."/>
            <person name="Krizsan K."/>
            <person name="Foldi C."/>
            <person name="Dima B."/>
            <person name="Sanchez-Garcia M."/>
            <person name="Sanchez-Ramirez S."/>
            <person name="Szollosi G.J."/>
            <person name="Szarkandi J.G."/>
            <person name="Papp V."/>
            <person name="Albert L."/>
            <person name="Andreopoulos W."/>
            <person name="Angelini C."/>
            <person name="Antonin V."/>
            <person name="Barry K.W."/>
            <person name="Bougher N.L."/>
            <person name="Buchanan P."/>
            <person name="Buyck B."/>
            <person name="Bense V."/>
            <person name="Catcheside P."/>
            <person name="Chovatia M."/>
            <person name="Cooper J."/>
            <person name="Damon W."/>
            <person name="Desjardin D."/>
            <person name="Finy P."/>
            <person name="Geml J."/>
            <person name="Haridas S."/>
            <person name="Hughes K."/>
            <person name="Justo A."/>
            <person name="Karasinski D."/>
            <person name="Kautmanova I."/>
            <person name="Kiss B."/>
            <person name="Kocsube S."/>
            <person name="Kotiranta H."/>
            <person name="LaButti K.M."/>
            <person name="Lechner B.E."/>
            <person name="Liimatainen K."/>
            <person name="Lipzen A."/>
            <person name="Lukacs Z."/>
            <person name="Mihaltcheva S."/>
            <person name="Morgado L.N."/>
            <person name="Niskanen T."/>
            <person name="Noordeloos M.E."/>
            <person name="Ohm R.A."/>
            <person name="Ortiz-Santana B."/>
            <person name="Ovrebo C."/>
            <person name="Racz N."/>
            <person name="Riley R."/>
            <person name="Savchenko A."/>
            <person name="Shiryaev A."/>
            <person name="Soop K."/>
            <person name="Spirin V."/>
            <person name="Szebenyi C."/>
            <person name="Tomsovsky M."/>
            <person name="Tulloss R.E."/>
            <person name="Uehling J."/>
            <person name="Grigoriev I.V."/>
            <person name="Vagvolgyi C."/>
            <person name="Papp T."/>
            <person name="Martin F.M."/>
            <person name="Miettinen O."/>
            <person name="Hibbett D.S."/>
            <person name="Nagy L.G."/>
        </authorList>
    </citation>
    <scope>NUCLEOTIDE SEQUENCE [LARGE SCALE GENOMIC DNA]</scope>
    <source>
        <strain evidence="3 4">OMC1185</strain>
    </source>
</reference>
<feature type="region of interest" description="Disordered" evidence="1">
    <location>
        <begin position="187"/>
        <end position="284"/>
    </location>
</feature>
<organism evidence="3 4">
    <name type="scientific">Heliocybe sulcata</name>
    <dbReference type="NCBI Taxonomy" id="5364"/>
    <lineage>
        <taxon>Eukaryota</taxon>
        <taxon>Fungi</taxon>
        <taxon>Dikarya</taxon>
        <taxon>Basidiomycota</taxon>
        <taxon>Agaricomycotina</taxon>
        <taxon>Agaricomycetes</taxon>
        <taxon>Gloeophyllales</taxon>
        <taxon>Gloeophyllaceae</taxon>
        <taxon>Heliocybe</taxon>
    </lineage>
</organism>
<dbReference type="Proteomes" id="UP000305948">
    <property type="component" value="Unassembled WGS sequence"/>
</dbReference>
<dbReference type="OrthoDB" id="5595379at2759"/>
<dbReference type="PANTHER" id="PTHR28125">
    <property type="entry name" value="MEIOTIC EXPRESSION UP-REGULATED PROTEIN 26"/>
    <property type="match status" value="1"/>
</dbReference>
<dbReference type="STRING" id="5364.A0A5C3N4V6"/>